<feature type="transmembrane region" description="Helical" evidence="2">
    <location>
        <begin position="369"/>
        <end position="391"/>
    </location>
</feature>
<feature type="region of interest" description="Disordered" evidence="1">
    <location>
        <begin position="198"/>
        <end position="219"/>
    </location>
</feature>
<name>A0AA36GMG7_CYLNA</name>
<feature type="region of interest" description="Disordered" evidence="1">
    <location>
        <begin position="76"/>
        <end position="98"/>
    </location>
</feature>
<accession>A0AA36GMG7</accession>
<dbReference type="PANTHER" id="PTHR47331">
    <property type="entry name" value="PHD-TYPE DOMAIN-CONTAINING PROTEIN"/>
    <property type="match status" value="1"/>
</dbReference>
<sequence>MGGTWERMVGTVKRTLLKTIERRKISEPIFYTVLCEIKSAVNSRPLTVTGENDDVNDVLRPVDFIYKNIRHGMEIITQDDESQEDPPYQPNPELSTQRDAKRAISEAEKLTAKFWDKWKTEYLTELRDRHVLYGSNYKDHWPMGLIQELIKSRDGEIRSAILKTSSGRHIQCPINRLIPLEIHASTSPDAVTEIRHEDEQVQRNEASQELQQRPRLARKAKRPVNYSENMAILRPRLAISKAPIMLLALAACSLLTSVESTILKCTNTGFLLDVKSLDDNIKSEICINHMDCQAIHPSQLPLHGYLLPRQITSPYSVRWRGIINITQQEEEVKCPEQSVCNSIHCTFCPLLLGNPQCFPTTTIAVVTTMLYIIALLTIACAYLGASTILLLKRRWNLYKARTADNTPPPVLADTLEMQSRKPMDTRQRRSSGGQSTRSKLLFVLSILATANCCQHTHVLNTKDVICDGYGKDARCRNVEEHTFTMSNFKREVCMKIVYKDELIATMHLKLDSIRYDCIPVTHFFTRNTELRTISSKRCARAGSCTQHKCRTTGQNSYIPELNSSYRSPGIARCQESCGGIGCGCLLPMPGCLFSRTYPTPEDDLIYEVFSCPVWSKTARLRAHLSFVTGREVTKEMDISPQETVQFDRMNLTLDFITAPTIPTLDRRFVQVYNQSDPATMISLPEDIFSVKCNSSVTARNLTKCRVMDTCKCTSKTTTVLCRCANINITERMSS</sequence>
<keyword evidence="2" id="KW-0472">Membrane</keyword>
<organism evidence="4 5">
    <name type="scientific">Cylicocyclus nassatus</name>
    <name type="common">Nematode worm</name>
    <dbReference type="NCBI Taxonomy" id="53992"/>
    <lineage>
        <taxon>Eukaryota</taxon>
        <taxon>Metazoa</taxon>
        <taxon>Ecdysozoa</taxon>
        <taxon>Nematoda</taxon>
        <taxon>Chromadorea</taxon>
        <taxon>Rhabditida</taxon>
        <taxon>Rhabditina</taxon>
        <taxon>Rhabditomorpha</taxon>
        <taxon>Strongyloidea</taxon>
        <taxon>Strongylidae</taxon>
        <taxon>Cylicocyclus</taxon>
    </lineage>
</organism>
<comment type="caution">
    <text evidence="4">The sequence shown here is derived from an EMBL/GenBank/DDBJ whole genome shotgun (WGS) entry which is preliminary data.</text>
</comment>
<feature type="compositionally biased region" description="Basic and acidic residues" evidence="1">
    <location>
        <begin position="418"/>
        <end position="427"/>
    </location>
</feature>
<dbReference type="Proteomes" id="UP001176961">
    <property type="component" value="Unassembled WGS sequence"/>
</dbReference>
<dbReference type="EMBL" id="CATQJL010000112">
    <property type="protein sequence ID" value="CAJ0594803.1"/>
    <property type="molecule type" value="Genomic_DNA"/>
</dbReference>
<keyword evidence="2" id="KW-0812">Transmembrane</keyword>
<feature type="region of interest" description="Disordered" evidence="1">
    <location>
        <begin position="409"/>
        <end position="434"/>
    </location>
</feature>
<keyword evidence="2" id="KW-1133">Transmembrane helix</keyword>
<protein>
    <recommendedName>
        <fullName evidence="3">Phlebovirus glycoprotein G2 fusion domain-containing protein</fullName>
    </recommendedName>
</protein>
<gene>
    <name evidence="4" type="ORF">CYNAS_LOCUS6786</name>
</gene>
<keyword evidence="5" id="KW-1185">Reference proteome</keyword>
<evidence type="ECO:0000256" key="2">
    <source>
        <dbReference type="SAM" id="Phobius"/>
    </source>
</evidence>
<reference evidence="4" key="1">
    <citation type="submission" date="2023-07" db="EMBL/GenBank/DDBJ databases">
        <authorList>
            <consortium name="CYATHOMIX"/>
        </authorList>
    </citation>
    <scope>NUCLEOTIDE SEQUENCE</scope>
    <source>
        <strain evidence="4">N/A</strain>
    </source>
</reference>
<dbReference type="AlphaFoldDB" id="A0AA36GMG7"/>
<evidence type="ECO:0000313" key="4">
    <source>
        <dbReference type="EMBL" id="CAJ0594803.1"/>
    </source>
</evidence>
<evidence type="ECO:0000313" key="5">
    <source>
        <dbReference type="Proteomes" id="UP001176961"/>
    </source>
</evidence>
<evidence type="ECO:0000256" key="1">
    <source>
        <dbReference type="SAM" id="MobiDB-lite"/>
    </source>
</evidence>
<dbReference type="PANTHER" id="PTHR47331:SF2">
    <property type="match status" value="1"/>
</dbReference>
<dbReference type="InterPro" id="IPR009878">
    <property type="entry name" value="Phlebovirus_G2_fusion"/>
</dbReference>
<feature type="domain" description="Phlebovirus glycoprotein G2 fusion" evidence="3">
    <location>
        <begin position="453"/>
        <end position="733"/>
    </location>
</feature>
<proteinExistence type="predicted"/>
<dbReference type="Pfam" id="PF07245">
    <property type="entry name" value="Phlebovirus_G2"/>
    <property type="match status" value="1"/>
</dbReference>
<evidence type="ECO:0000259" key="3">
    <source>
        <dbReference type="Pfam" id="PF07245"/>
    </source>
</evidence>